<dbReference type="SUPFAM" id="SSF53623">
    <property type="entry name" value="MurD-like peptide ligases, catalytic domain"/>
    <property type="match status" value="1"/>
</dbReference>
<comment type="pathway">
    <text evidence="9">Cell wall biogenesis; peptidoglycan biosynthesis.</text>
</comment>
<dbReference type="InterPro" id="IPR005761">
    <property type="entry name" value="UDP-N-AcMur-Glu-dNH2Pim_ligase"/>
</dbReference>
<evidence type="ECO:0000259" key="10">
    <source>
        <dbReference type="Pfam" id="PF02875"/>
    </source>
</evidence>
<dbReference type="GO" id="GO:0005524">
    <property type="term" value="F:ATP binding"/>
    <property type="evidence" value="ECO:0007669"/>
    <property type="project" value="UniProtKB-KW"/>
</dbReference>
<protein>
    <submittedName>
        <fullName evidence="12">UDP-N-acetylmuramoyl-L-alanyl-D-glutamate--2, 6-diaminopimelate ligase</fullName>
    </submittedName>
</protein>
<feature type="domain" description="Mur ligase C-terminal" evidence="10">
    <location>
        <begin position="268"/>
        <end position="399"/>
    </location>
</feature>
<dbReference type="InterPro" id="IPR018109">
    <property type="entry name" value="Folylpolyglutamate_synth_CS"/>
</dbReference>
<evidence type="ECO:0000256" key="9">
    <source>
        <dbReference type="RuleBase" id="RU004135"/>
    </source>
</evidence>
<dbReference type="Pfam" id="PF02875">
    <property type="entry name" value="Mur_ligase_C"/>
    <property type="match status" value="1"/>
</dbReference>
<gene>
    <name evidence="12" type="ORF">CEN89_178</name>
</gene>
<evidence type="ECO:0000313" key="13">
    <source>
        <dbReference type="Proteomes" id="UP000315689"/>
    </source>
</evidence>
<keyword evidence="9" id="KW-0131">Cell cycle</keyword>
<comment type="caution">
    <text evidence="12">The sequence shown here is derived from an EMBL/GenBank/DDBJ whole genome shotgun (WGS) entry which is preliminary data.</text>
</comment>
<evidence type="ECO:0000256" key="3">
    <source>
        <dbReference type="ARBA" id="ARBA00022598"/>
    </source>
</evidence>
<dbReference type="GO" id="GO:0005737">
    <property type="term" value="C:cytoplasm"/>
    <property type="evidence" value="ECO:0007669"/>
    <property type="project" value="UniProtKB-SubCell"/>
</dbReference>
<dbReference type="GO" id="GO:0051301">
    <property type="term" value="P:cell division"/>
    <property type="evidence" value="ECO:0007669"/>
    <property type="project" value="UniProtKB-KW"/>
</dbReference>
<dbReference type="PROSITE" id="PS01011">
    <property type="entry name" value="FOLYLPOLYGLU_SYNT_1"/>
    <property type="match status" value="1"/>
</dbReference>
<evidence type="ECO:0000256" key="5">
    <source>
        <dbReference type="ARBA" id="ARBA00022840"/>
    </source>
</evidence>
<keyword evidence="2" id="KW-0963">Cytoplasm</keyword>
<organism evidence="12 13">
    <name type="scientific">Candidatus Berkelbacteria bacterium Licking1014_7</name>
    <dbReference type="NCBI Taxonomy" id="2017147"/>
    <lineage>
        <taxon>Bacteria</taxon>
        <taxon>Candidatus Berkelbacteria</taxon>
    </lineage>
</organism>
<dbReference type="PANTHER" id="PTHR23135">
    <property type="entry name" value="MUR LIGASE FAMILY MEMBER"/>
    <property type="match status" value="1"/>
</dbReference>
<evidence type="ECO:0000313" key="12">
    <source>
        <dbReference type="EMBL" id="TSC93274.1"/>
    </source>
</evidence>
<evidence type="ECO:0000256" key="6">
    <source>
        <dbReference type="ARBA" id="ARBA00022960"/>
    </source>
</evidence>
<accession>A0A554LKB5</accession>
<dbReference type="Pfam" id="PF08245">
    <property type="entry name" value="Mur_ligase_M"/>
    <property type="match status" value="1"/>
</dbReference>
<dbReference type="NCBIfam" id="TIGR01085">
    <property type="entry name" value="murE"/>
    <property type="match status" value="1"/>
</dbReference>
<reference evidence="12 13" key="1">
    <citation type="submission" date="2017-07" db="EMBL/GenBank/DDBJ databases">
        <title>Mechanisms for carbon and nitrogen cycling indicate functional differentiation within the Candidate Phyla Radiation.</title>
        <authorList>
            <person name="Danczak R.E."/>
            <person name="Johnston M.D."/>
            <person name="Kenah C."/>
            <person name="Slattery M."/>
            <person name="Wrighton K.C."/>
            <person name="Wilkins M.J."/>
        </authorList>
    </citation>
    <scope>NUCLEOTIDE SEQUENCE [LARGE SCALE GENOMIC DNA]</scope>
    <source>
        <strain evidence="12">Licking1014_7</strain>
    </source>
</reference>
<keyword evidence="7 9" id="KW-0573">Peptidoglycan synthesis</keyword>
<dbReference type="InterPro" id="IPR004101">
    <property type="entry name" value="Mur_ligase_C"/>
</dbReference>
<dbReference type="GO" id="GO:0009252">
    <property type="term" value="P:peptidoglycan biosynthetic process"/>
    <property type="evidence" value="ECO:0007669"/>
    <property type="project" value="UniProtKB-UniPathway"/>
</dbReference>
<evidence type="ECO:0000256" key="4">
    <source>
        <dbReference type="ARBA" id="ARBA00022741"/>
    </source>
</evidence>
<dbReference type="GO" id="GO:0008360">
    <property type="term" value="P:regulation of cell shape"/>
    <property type="evidence" value="ECO:0007669"/>
    <property type="project" value="UniProtKB-KW"/>
</dbReference>
<dbReference type="Gene3D" id="3.40.1190.10">
    <property type="entry name" value="Mur-like, catalytic domain"/>
    <property type="match status" value="1"/>
</dbReference>
<proteinExistence type="inferred from homology"/>
<dbReference type="InterPro" id="IPR036565">
    <property type="entry name" value="Mur-like_cat_sf"/>
</dbReference>
<dbReference type="Proteomes" id="UP000315689">
    <property type="component" value="Unassembled WGS sequence"/>
</dbReference>
<name>A0A554LKB5_9BACT</name>
<dbReference type="NCBIfam" id="NF001126">
    <property type="entry name" value="PRK00139.1-4"/>
    <property type="match status" value="1"/>
</dbReference>
<dbReference type="InterPro" id="IPR013221">
    <property type="entry name" value="Mur_ligase_cen"/>
</dbReference>
<dbReference type="InterPro" id="IPR036615">
    <property type="entry name" value="Mur_ligase_C_dom_sf"/>
</dbReference>
<sequence length="437" mass="48508">MLEKIKTILRPLVGQKFILWTHRVRARLANFVLGNPARDLKIIGVTGTNGKTTTCAFLGSILRETGVKVAEATTVYFRIGDKISKNNLKMTTISAWQLQKFLLEAKRSDCEYAVLEITSHALSQNRVWGINFFASVLTNITHDHLDYHKNFTQYAKTKLKLFEGKPFISVINLDDPISEMFLKQEAYKVITYGLGSKKPAVRASKIVSSGQGISFSLIAPQGQKNVLLKMAGKFNIYNALAAASVGLGIGMTLEGVKRGLEKVESVRGRFEKIKKGQPFGVILDYAHTPDAFLKIYEAVKPLAKKRIIAVFGATGNRDMSKRPILGEVASAGADVIILTDEDPYTENPSDIIRQVEQGIDKKKFILGKNFYKILDRKLAIRKAFEIATEGDLVLITGKGHEEMTAVANPRDGRLSILVTFNERKVVESELSALGFRK</sequence>
<dbReference type="EMBL" id="VMGK01000004">
    <property type="protein sequence ID" value="TSC93274.1"/>
    <property type="molecule type" value="Genomic_DNA"/>
</dbReference>
<feature type="domain" description="Mur ligase central" evidence="11">
    <location>
        <begin position="45"/>
        <end position="245"/>
    </location>
</feature>
<keyword evidence="8 9" id="KW-0961">Cell wall biogenesis/degradation</keyword>
<dbReference type="SUPFAM" id="SSF53244">
    <property type="entry name" value="MurD-like peptide ligases, peptide-binding domain"/>
    <property type="match status" value="1"/>
</dbReference>
<evidence type="ECO:0000256" key="2">
    <source>
        <dbReference type="ARBA" id="ARBA00022490"/>
    </source>
</evidence>
<evidence type="ECO:0000256" key="1">
    <source>
        <dbReference type="ARBA" id="ARBA00005898"/>
    </source>
</evidence>
<comment type="subcellular location">
    <subcellularLocation>
        <location evidence="9">Cytoplasm</location>
    </subcellularLocation>
</comment>
<comment type="similarity">
    <text evidence="1">Belongs to the MurCDEF family. MurE subfamily.</text>
</comment>
<keyword evidence="4" id="KW-0547">Nucleotide-binding</keyword>
<dbReference type="AlphaFoldDB" id="A0A554LKB5"/>
<dbReference type="Gene3D" id="3.90.190.20">
    <property type="entry name" value="Mur ligase, C-terminal domain"/>
    <property type="match status" value="1"/>
</dbReference>
<dbReference type="GO" id="GO:0071555">
    <property type="term" value="P:cell wall organization"/>
    <property type="evidence" value="ECO:0007669"/>
    <property type="project" value="UniProtKB-KW"/>
</dbReference>
<evidence type="ECO:0000256" key="7">
    <source>
        <dbReference type="ARBA" id="ARBA00022984"/>
    </source>
</evidence>
<dbReference type="UniPathway" id="UPA00219"/>
<dbReference type="PANTHER" id="PTHR23135:SF4">
    <property type="entry name" value="UDP-N-ACETYLMURAMOYL-L-ALANYL-D-GLUTAMATE--2,6-DIAMINOPIMELATE LIGASE MURE HOMOLOG, CHLOROPLASTIC"/>
    <property type="match status" value="1"/>
</dbReference>
<evidence type="ECO:0000259" key="11">
    <source>
        <dbReference type="Pfam" id="PF08245"/>
    </source>
</evidence>
<dbReference type="GO" id="GO:0004326">
    <property type="term" value="F:tetrahydrofolylpolyglutamate synthase activity"/>
    <property type="evidence" value="ECO:0007669"/>
    <property type="project" value="InterPro"/>
</dbReference>
<keyword evidence="6 9" id="KW-0133">Cell shape</keyword>
<keyword evidence="5" id="KW-0067">ATP-binding</keyword>
<keyword evidence="3 12" id="KW-0436">Ligase</keyword>
<evidence type="ECO:0000256" key="8">
    <source>
        <dbReference type="ARBA" id="ARBA00023316"/>
    </source>
</evidence>
<keyword evidence="9" id="KW-0132">Cell division</keyword>